<dbReference type="GO" id="GO:0005739">
    <property type="term" value="C:mitochondrion"/>
    <property type="evidence" value="ECO:0007669"/>
    <property type="project" value="TreeGrafter"/>
</dbReference>
<sequence length="893" mass="101190">MSINSIIFRMSKKKCIQQPVIRYLSYDYYNETGELRLPKQAKVVICGGGVMGASVAYHLAELGHGHQTIVMEKGRLGFGNTWQSSGLVTMFKSSHSQVKLCQATLDLYLDLHNKGHDIGWKQCGSISLARTSDRMIQLRRLKAQSVPWNVDCEIVTPDQIKKICPLIEVDDLKGGLWIPNDGTADPYKICVTLFDIAKSKGVRIFEECAVKQIFSKNGYVWAVESTKGATECNYFVNCGGFWARKIGHLSKPKVKVPVHPVEHYYLMTKPVPNLDTNLPIIRDQDGCIYLRELNGCLLGGGYEPVAKPLVDDERVLGTFPVQSLHEDWDHFEVLLKQMLKRLPSLGDAVLEKLINIPETFSPDCKWIMGEAAEMKNYFVAAGMKTVGISAAGGTGKTIVDWIVHGAPHDDLYELDIKRFLGLHDNSIFLRDRVEEVPGLHYAVPYPNREFSTGRNLRMSPIYPKLKEASAIFGQVMGYERPNWFDCDNILEKCDIQPEHGAIAKASSFYKPIWFDAVCDEYTACRETVGLIDYSSYTKIDLWSNGNEVVEALQYLCSNDVDVPIGSIIHTGLQNERGGYENDCSLIRINENLYMLIAPTIQQTRCKAWLDRYLPNDCSVNYSDVTSMFTAICIVGPFSRMLLSELTETDMSPSSFPFFTYKEIDVGLANGIRTMNITHTGELGYVLYIPNEFALHVYSSLVDRGKKYGLKHAGYYAMKALRVEKFYAFWGQDLDTSTTPLECGRSWRVKFDKGIDFIGKDALLRQREEGVKRMYVQLLLNDHDTEVDPWCWGNEPIFRNGKYVGVVTTASYGFTFKKQVCLGFVQNFDENRKPQIVTNEYVLTGNYEVDVAGHKYPAKVHLHSPILPTKYPDKERESYFATRDKMTSEPLLRQ</sequence>
<dbReference type="InterPro" id="IPR006222">
    <property type="entry name" value="GCVT_N"/>
</dbReference>
<dbReference type="InterPro" id="IPR036188">
    <property type="entry name" value="FAD/NAD-bd_sf"/>
</dbReference>
<dbReference type="FunFam" id="2.40.30.110:FF:000004">
    <property type="entry name" value="Pyruvate dehydrogenase phosphatase regulatory subunit, mitochondrial"/>
    <property type="match status" value="1"/>
</dbReference>
<dbReference type="InterPro" id="IPR029043">
    <property type="entry name" value="GcvT/YgfZ_C"/>
</dbReference>
<dbReference type="Gene3D" id="3.50.50.60">
    <property type="entry name" value="FAD/NAD(P)-binding domain"/>
    <property type="match status" value="1"/>
</dbReference>
<protein>
    <recommendedName>
        <fullName evidence="2">Rhodanese domain-containing protein</fullName>
    </recommendedName>
</protein>
<dbReference type="Proteomes" id="UP001367676">
    <property type="component" value="Unassembled WGS sequence"/>
</dbReference>
<dbReference type="InterPro" id="IPR027266">
    <property type="entry name" value="TrmE/GcvT-like"/>
</dbReference>
<dbReference type="Pfam" id="PF01571">
    <property type="entry name" value="GCV_T"/>
    <property type="match status" value="1"/>
</dbReference>
<dbReference type="InterPro" id="IPR001763">
    <property type="entry name" value="Rhodanese-like_dom"/>
</dbReference>
<dbReference type="SUPFAM" id="SSF103025">
    <property type="entry name" value="Folate-binding domain"/>
    <property type="match status" value="1"/>
</dbReference>
<dbReference type="Pfam" id="PF08669">
    <property type="entry name" value="GCV_T_C"/>
    <property type="match status" value="1"/>
</dbReference>
<dbReference type="SUPFAM" id="SSF51905">
    <property type="entry name" value="FAD/NAD(P)-binding domain"/>
    <property type="match status" value="1"/>
</dbReference>
<dbReference type="Gene3D" id="3.30.9.10">
    <property type="entry name" value="D-Amino Acid Oxidase, subunit A, domain 2"/>
    <property type="match status" value="1"/>
</dbReference>
<dbReference type="InterPro" id="IPR006076">
    <property type="entry name" value="FAD-dep_OxRdtase"/>
</dbReference>
<proteinExistence type="inferred from homology"/>
<dbReference type="Pfam" id="PF16350">
    <property type="entry name" value="FAO_M"/>
    <property type="match status" value="1"/>
</dbReference>
<feature type="domain" description="Rhodanese" evidence="2">
    <location>
        <begin position="43"/>
        <end position="87"/>
    </location>
</feature>
<keyword evidence="4" id="KW-1185">Reference proteome</keyword>
<comment type="caution">
    <text evidence="3">The sequence shown here is derived from an EMBL/GenBank/DDBJ whole genome shotgun (WGS) entry which is preliminary data.</text>
</comment>
<evidence type="ECO:0000259" key="2">
    <source>
        <dbReference type="PROSITE" id="PS50206"/>
    </source>
</evidence>
<dbReference type="InterPro" id="IPR032503">
    <property type="entry name" value="FAO_M"/>
</dbReference>
<dbReference type="EMBL" id="JBBCAQ010000041">
    <property type="protein sequence ID" value="KAK7571087.1"/>
    <property type="molecule type" value="Genomic_DNA"/>
</dbReference>
<organism evidence="3 4">
    <name type="scientific">Parthenolecanium corni</name>
    <dbReference type="NCBI Taxonomy" id="536013"/>
    <lineage>
        <taxon>Eukaryota</taxon>
        <taxon>Metazoa</taxon>
        <taxon>Ecdysozoa</taxon>
        <taxon>Arthropoda</taxon>
        <taxon>Hexapoda</taxon>
        <taxon>Insecta</taxon>
        <taxon>Pterygota</taxon>
        <taxon>Neoptera</taxon>
        <taxon>Paraneoptera</taxon>
        <taxon>Hemiptera</taxon>
        <taxon>Sternorrhyncha</taxon>
        <taxon>Coccoidea</taxon>
        <taxon>Coccidae</taxon>
        <taxon>Parthenolecanium</taxon>
    </lineage>
</organism>
<evidence type="ECO:0000313" key="3">
    <source>
        <dbReference type="EMBL" id="KAK7571087.1"/>
    </source>
</evidence>
<dbReference type="InterPro" id="IPR028896">
    <property type="entry name" value="GcvT/YgfZ/DmdA"/>
</dbReference>
<dbReference type="SUPFAM" id="SSF54373">
    <property type="entry name" value="FAD-linked reductases, C-terminal domain"/>
    <property type="match status" value="1"/>
</dbReference>
<reference evidence="3 4" key="1">
    <citation type="submission" date="2024-03" db="EMBL/GenBank/DDBJ databases">
        <title>Adaptation during the transition from Ophiocordyceps entomopathogen to insect associate is accompanied by gene loss and intensified selection.</title>
        <authorList>
            <person name="Ward C.M."/>
            <person name="Onetto C.A."/>
            <person name="Borneman A.R."/>
        </authorList>
    </citation>
    <scope>NUCLEOTIDE SEQUENCE [LARGE SCALE GENOMIC DNA]</scope>
    <source>
        <strain evidence="3">AWRI1</strain>
        <tissue evidence="3">Single Adult Female</tissue>
    </source>
</reference>
<dbReference type="Gene3D" id="2.40.30.110">
    <property type="entry name" value="Aminomethyltransferase beta-barrel domains"/>
    <property type="match status" value="1"/>
</dbReference>
<evidence type="ECO:0000256" key="1">
    <source>
        <dbReference type="ARBA" id="ARBA00008609"/>
    </source>
</evidence>
<dbReference type="FunFam" id="3.30.70.1400:FF:000003">
    <property type="entry name" value="Pyruvate dehydrogenase phosphatase regulatory subunit"/>
    <property type="match status" value="1"/>
</dbReference>
<comment type="similarity">
    <text evidence="1">Belongs to the GcvT family.</text>
</comment>
<dbReference type="AlphaFoldDB" id="A0AAN9XX55"/>
<dbReference type="SUPFAM" id="SSF101790">
    <property type="entry name" value="Aminomethyltransferase beta-barrel domain"/>
    <property type="match status" value="1"/>
</dbReference>
<gene>
    <name evidence="3" type="ORF">V9T40_014691</name>
</gene>
<name>A0AAN9XX55_9HEMI</name>
<evidence type="ECO:0000313" key="4">
    <source>
        <dbReference type="Proteomes" id="UP001367676"/>
    </source>
</evidence>
<dbReference type="Gene3D" id="3.30.1360.120">
    <property type="entry name" value="Probable tRNA modification gtpase trme, domain 1"/>
    <property type="match status" value="1"/>
</dbReference>
<dbReference type="PROSITE" id="PS50206">
    <property type="entry name" value="RHODANESE_3"/>
    <property type="match status" value="1"/>
</dbReference>
<dbReference type="Gene3D" id="3.30.70.1400">
    <property type="entry name" value="Aminomethyltransferase beta-barrel domains"/>
    <property type="match status" value="1"/>
</dbReference>
<dbReference type="PANTHER" id="PTHR43757">
    <property type="entry name" value="AMINOMETHYLTRANSFERASE"/>
    <property type="match status" value="1"/>
</dbReference>
<dbReference type="Pfam" id="PF01266">
    <property type="entry name" value="DAO"/>
    <property type="match status" value="1"/>
</dbReference>
<dbReference type="PANTHER" id="PTHR43757:SF15">
    <property type="entry name" value="PYRUVATE DEHYDROGENASE PHOSPHATASE REGULATORY SUBUNIT, MITOCHONDRIAL-LIKE"/>
    <property type="match status" value="1"/>
</dbReference>
<dbReference type="InterPro" id="IPR013977">
    <property type="entry name" value="GcvT_C"/>
</dbReference>
<accession>A0AAN9XX55</accession>